<evidence type="ECO:0000256" key="10">
    <source>
        <dbReference type="ARBA" id="ARBA00023160"/>
    </source>
</evidence>
<evidence type="ECO:0000256" key="5">
    <source>
        <dbReference type="ARBA" id="ARBA00022585"/>
    </source>
</evidence>
<comment type="catalytic activity">
    <reaction evidence="17">
        <text>prostamide F2alpha + [thioredoxin]-disulfide = prostamide H2 + [thioredoxin]-dithiol</text>
        <dbReference type="Rhea" id="RHEA:26373"/>
        <dbReference type="Rhea" id="RHEA-COMP:10698"/>
        <dbReference type="Rhea" id="RHEA-COMP:10700"/>
        <dbReference type="ChEBI" id="CHEBI:29950"/>
        <dbReference type="ChEBI" id="CHEBI:50058"/>
        <dbReference type="ChEBI" id="CHEBI:53081"/>
        <dbReference type="ChEBI" id="CHEBI:53082"/>
        <dbReference type="EC" id="1.11.1.20"/>
    </reaction>
</comment>
<dbReference type="EMBL" id="GDQN01006428">
    <property type="protein sequence ID" value="JAT84626.1"/>
    <property type="molecule type" value="Transcribed_RNA"/>
</dbReference>
<dbReference type="SUPFAM" id="SSF52833">
    <property type="entry name" value="Thioredoxin-like"/>
    <property type="match status" value="1"/>
</dbReference>
<dbReference type="PANTHER" id="PTHR28630:SF29">
    <property type="entry name" value="PROSTAMIDE_PROSTAGLANDIN F SYNTHASE"/>
    <property type="match status" value="1"/>
</dbReference>
<dbReference type="FunFam" id="3.40.30.10:FF:000243">
    <property type="entry name" value="Prostamide/prostaglandin F synthase"/>
    <property type="match status" value="1"/>
</dbReference>
<dbReference type="Gene3D" id="3.40.30.10">
    <property type="entry name" value="Glutaredoxin"/>
    <property type="match status" value="1"/>
</dbReference>
<organism evidence="18">
    <name type="scientific">Pectinophora gossypiella</name>
    <name type="common">Cotton pink bollworm</name>
    <name type="synonym">Depressaria gossypiella</name>
    <dbReference type="NCBI Taxonomy" id="13191"/>
    <lineage>
        <taxon>Eukaryota</taxon>
        <taxon>Metazoa</taxon>
        <taxon>Ecdysozoa</taxon>
        <taxon>Arthropoda</taxon>
        <taxon>Hexapoda</taxon>
        <taxon>Insecta</taxon>
        <taxon>Pterygota</taxon>
        <taxon>Neoptera</taxon>
        <taxon>Endopterygota</taxon>
        <taxon>Lepidoptera</taxon>
        <taxon>Glossata</taxon>
        <taxon>Ditrysia</taxon>
        <taxon>Gelechioidea</taxon>
        <taxon>Gelechiidae</taxon>
        <taxon>Apatetrinae</taxon>
        <taxon>Pectinophora</taxon>
    </lineage>
</organism>
<evidence type="ECO:0000313" key="18">
    <source>
        <dbReference type="EMBL" id="JAT84626.1"/>
    </source>
</evidence>
<evidence type="ECO:0000256" key="14">
    <source>
        <dbReference type="ARBA" id="ARBA00040768"/>
    </source>
</evidence>
<keyword evidence="4" id="KW-0444">Lipid biosynthesis</keyword>
<keyword evidence="9" id="KW-0443">Lipid metabolism</keyword>
<evidence type="ECO:0000256" key="2">
    <source>
        <dbReference type="ARBA" id="ARBA00022490"/>
    </source>
</evidence>
<dbReference type="CDD" id="cd02970">
    <property type="entry name" value="PRX_like2"/>
    <property type="match status" value="1"/>
</dbReference>
<keyword evidence="8" id="KW-0560">Oxidoreductase</keyword>
<dbReference type="GO" id="GO:0047017">
    <property type="term" value="F:prostaglandin F synthase activity"/>
    <property type="evidence" value="ECO:0007669"/>
    <property type="project" value="TreeGrafter"/>
</dbReference>
<keyword evidence="3" id="KW-0644">Prostaglandin metabolism</keyword>
<evidence type="ECO:0000256" key="15">
    <source>
        <dbReference type="ARBA" id="ARBA00041838"/>
    </source>
</evidence>
<comment type="similarity">
    <text evidence="12">Belongs to the peroxiredoxin-like PRXL2 family. Prostamide/prostaglandin F synthase subfamily.</text>
</comment>
<dbReference type="Pfam" id="PF13911">
    <property type="entry name" value="AhpC-TSA_2"/>
    <property type="match status" value="1"/>
</dbReference>
<evidence type="ECO:0000256" key="7">
    <source>
        <dbReference type="ARBA" id="ARBA00022857"/>
    </source>
</evidence>
<evidence type="ECO:0000256" key="12">
    <source>
        <dbReference type="ARBA" id="ARBA00037965"/>
    </source>
</evidence>
<evidence type="ECO:0000256" key="8">
    <source>
        <dbReference type="ARBA" id="ARBA00023002"/>
    </source>
</evidence>
<dbReference type="AlphaFoldDB" id="A0A1E1WCC6"/>
<sequence>SNRFSFGKVSPLNSETVILRCGRLSYFSTIFMFKIQFYKNIIKMTTDLSVIGTHKVKSVLNGQSVELKTFWQDQNVAIIFFRRWGCMLCRLWAKELGEIAPVLHKNGIKMVGVGVEEAGSKEFVEGKFFDGDLYYAEELSTYQALNFKRFNVVSILASLFWKQSRDAIFKGRAMGLSGDTKGDWGQVGGALLVGPGGKLLREFRQTGPADHLPNEEILKAFGLEAEYTPEMANQKRDDTQCSTEVKP</sequence>
<evidence type="ECO:0000256" key="4">
    <source>
        <dbReference type="ARBA" id="ARBA00022516"/>
    </source>
</evidence>
<dbReference type="GO" id="GO:0005829">
    <property type="term" value="C:cytosol"/>
    <property type="evidence" value="ECO:0007669"/>
    <property type="project" value="UniProtKB-SubCell"/>
</dbReference>
<keyword evidence="7" id="KW-0521">NADP</keyword>
<dbReference type="EC" id="1.11.1.20" evidence="13"/>
<comment type="function">
    <text evidence="11">Catalyzes the reduction of prostaglandin-ethanolamide H(2) (prostamide H(2)) to prostamide F(2alpha) with NADPH as proton donor. Also able to reduce prostaglandin H(2) to prostaglandin F(2alpha).</text>
</comment>
<dbReference type="InterPro" id="IPR032801">
    <property type="entry name" value="PXL2A/B/C"/>
</dbReference>
<keyword evidence="5" id="KW-0643">Prostaglandin biosynthesis</keyword>
<keyword evidence="6" id="KW-0276">Fatty acid metabolism</keyword>
<dbReference type="OrthoDB" id="40334at2759"/>
<proteinExistence type="inferred from homology"/>
<evidence type="ECO:0000256" key="16">
    <source>
        <dbReference type="ARBA" id="ARBA00047917"/>
    </source>
</evidence>
<evidence type="ECO:0000256" key="17">
    <source>
        <dbReference type="ARBA" id="ARBA00048626"/>
    </source>
</evidence>
<keyword evidence="2" id="KW-0963">Cytoplasm</keyword>
<dbReference type="InterPro" id="IPR036249">
    <property type="entry name" value="Thioredoxin-like_sf"/>
</dbReference>
<keyword evidence="10" id="KW-0275">Fatty acid biosynthesis</keyword>
<gene>
    <name evidence="18" type="ORF">g.8886</name>
</gene>
<evidence type="ECO:0000256" key="6">
    <source>
        <dbReference type="ARBA" id="ARBA00022832"/>
    </source>
</evidence>
<dbReference type="PANTHER" id="PTHR28630">
    <property type="match status" value="1"/>
</dbReference>
<evidence type="ECO:0000256" key="9">
    <source>
        <dbReference type="ARBA" id="ARBA00023098"/>
    </source>
</evidence>
<comment type="catalytic activity">
    <reaction evidence="16">
        <text>prostaglandin H2 + [thioredoxin]-dithiol = prostaglandin F2alpha + [thioredoxin]-disulfide</text>
        <dbReference type="Rhea" id="RHEA:28214"/>
        <dbReference type="Rhea" id="RHEA-COMP:10698"/>
        <dbReference type="Rhea" id="RHEA-COMP:10700"/>
        <dbReference type="ChEBI" id="CHEBI:29950"/>
        <dbReference type="ChEBI" id="CHEBI:50058"/>
        <dbReference type="ChEBI" id="CHEBI:57404"/>
        <dbReference type="ChEBI" id="CHEBI:57405"/>
        <dbReference type="EC" id="1.11.1.20"/>
    </reaction>
</comment>
<evidence type="ECO:0000256" key="1">
    <source>
        <dbReference type="ARBA" id="ARBA00004514"/>
    </source>
</evidence>
<accession>A0A1E1WCC6</accession>
<name>A0A1E1WCC6_PECGO</name>
<comment type="subcellular location">
    <subcellularLocation>
        <location evidence="1">Cytoplasm</location>
        <location evidence="1">Cytosol</location>
    </subcellularLocation>
</comment>
<reference evidence="18" key="1">
    <citation type="submission" date="2015-09" db="EMBL/GenBank/DDBJ databases">
        <title>De novo assembly of Pectinophora gossypiella (Pink Bollworm) gut transcriptome.</title>
        <authorList>
            <person name="Tassone E.E."/>
        </authorList>
    </citation>
    <scope>NUCLEOTIDE SEQUENCE</scope>
</reference>
<dbReference type="GO" id="GO:0001516">
    <property type="term" value="P:prostaglandin biosynthetic process"/>
    <property type="evidence" value="ECO:0007669"/>
    <property type="project" value="UniProtKB-KW"/>
</dbReference>
<evidence type="ECO:0000256" key="3">
    <source>
        <dbReference type="ARBA" id="ARBA00022501"/>
    </source>
</evidence>
<evidence type="ECO:0000256" key="11">
    <source>
        <dbReference type="ARBA" id="ARBA00037117"/>
    </source>
</evidence>
<feature type="non-terminal residue" evidence="18">
    <location>
        <position position="1"/>
    </location>
</feature>
<evidence type="ECO:0000256" key="13">
    <source>
        <dbReference type="ARBA" id="ARBA00039126"/>
    </source>
</evidence>
<protein>
    <recommendedName>
        <fullName evidence="14">Prostamide/prostaglandin F synthase</fullName>
        <ecNumber evidence="13">1.11.1.20</ecNumber>
    </recommendedName>
    <alternativeName>
        <fullName evidence="15">Peroxiredoxin-like 2B</fullName>
    </alternativeName>
</protein>